<feature type="transmembrane region" description="Helical" evidence="1">
    <location>
        <begin position="183"/>
        <end position="206"/>
    </location>
</feature>
<dbReference type="PANTHER" id="PTHR35041:SF6">
    <property type="entry name" value="FORMYLMETHIONINE DEFORMYLASE-LIKE PROTEIN-RELATED"/>
    <property type="match status" value="1"/>
</dbReference>
<reference evidence="3" key="1">
    <citation type="journal article" date="2017" name="Nat. Ecol. Evol.">
        <title>Genome expansion and lineage-specific genetic innovations in the forest pathogenic fungi Armillaria.</title>
        <authorList>
            <person name="Sipos G."/>
            <person name="Prasanna A.N."/>
            <person name="Walter M.C."/>
            <person name="O'Connor E."/>
            <person name="Balint B."/>
            <person name="Krizsan K."/>
            <person name="Kiss B."/>
            <person name="Hess J."/>
            <person name="Varga T."/>
            <person name="Slot J."/>
            <person name="Riley R."/>
            <person name="Boka B."/>
            <person name="Rigling D."/>
            <person name="Barry K."/>
            <person name="Lee J."/>
            <person name="Mihaltcheva S."/>
            <person name="LaButti K."/>
            <person name="Lipzen A."/>
            <person name="Waldron R."/>
            <person name="Moloney N.M."/>
            <person name="Sperisen C."/>
            <person name="Kredics L."/>
            <person name="Vagvoelgyi C."/>
            <person name="Patrignani A."/>
            <person name="Fitzpatrick D."/>
            <person name="Nagy I."/>
            <person name="Doyle S."/>
            <person name="Anderson J.B."/>
            <person name="Grigoriev I.V."/>
            <person name="Gueldener U."/>
            <person name="Muensterkoetter M."/>
            <person name="Nagy L.G."/>
        </authorList>
    </citation>
    <scope>NUCLEOTIDE SEQUENCE [LARGE SCALE GENOMIC DNA]</scope>
    <source>
        <strain evidence="3">Ar21-2</strain>
    </source>
</reference>
<protein>
    <submittedName>
        <fullName evidence="2">Uncharacterized protein</fullName>
    </submittedName>
</protein>
<evidence type="ECO:0000313" key="3">
    <source>
        <dbReference type="Proteomes" id="UP000217790"/>
    </source>
</evidence>
<dbReference type="InParanoid" id="A0A2H3DIL9"/>
<dbReference type="Proteomes" id="UP000217790">
    <property type="component" value="Unassembled WGS sequence"/>
</dbReference>
<dbReference type="OMA" id="MITSMGH"/>
<gene>
    <name evidence="2" type="ORF">ARMGADRAFT_1163769</name>
</gene>
<feature type="transmembrane region" description="Helical" evidence="1">
    <location>
        <begin position="504"/>
        <end position="526"/>
    </location>
</feature>
<evidence type="ECO:0000313" key="2">
    <source>
        <dbReference type="EMBL" id="PBK95081.1"/>
    </source>
</evidence>
<dbReference type="OrthoDB" id="3158487at2759"/>
<keyword evidence="1" id="KW-0812">Transmembrane</keyword>
<keyword evidence="3" id="KW-1185">Reference proteome</keyword>
<keyword evidence="1" id="KW-0472">Membrane</keyword>
<feature type="transmembrane region" description="Helical" evidence="1">
    <location>
        <begin position="131"/>
        <end position="152"/>
    </location>
</feature>
<sequence>MASQALFFYIVMTISAQVHHYICWCNVNCTMEHGTEEHTDLLTPLRYKESLSFPIAAKSETEFSPSSATPHESHYKGQRVRLGGTPAVIAGLLLGAAFTAVLHHVYLLILRGRAVSSQFWIKNSSNSLSTLVQWLCAGSVSVSLPQLIWWMIRRRPFTILQLNHLFGLPSPFRILHLVSSKTFWNVFPVVTMAVILQAFALISIFAPNSLEVGSASPRNTTISVPTIFFSKSNFSELQWNPILSAGTRRVLDHALQSETLNGWNAPVGCGIECSYMIQYTAPALRCTELSLGDVDTLLPDYQSPPTIYNSTSSLSDPTAGANMSMAWRTYEADGTSKTAGAHCSLYNTTQQSVVSFANNTRVISPTIISYDNLIKFSSDLFTSVHLPIGSNSLLASNFSPLLTYVAIVMWLYGSLGGSIKYSPEMLLPELSHDDTRLLSNNLLFSLNETAGTFTPNSENVISALEQILVNATVAMITSMGHTTLLDASVVENQLIWIYHHQRLWIIYATALALTATSGGIALVCMLKNGGESDLAFWDIVRTTRSSDLDAVVEGEKLEDAGKDTMLQYAVQGKGSDRNTSGVFVLARSRHKGSSWMDMGT</sequence>
<dbReference type="EMBL" id="KZ293652">
    <property type="protein sequence ID" value="PBK95081.1"/>
    <property type="molecule type" value="Genomic_DNA"/>
</dbReference>
<dbReference type="STRING" id="47427.A0A2H3DIL9"/>
<evidence type="ECO:0000256" key="1">
    <source>
        <dbReference type="SAM" id="Phobius"/>
    </source>
</evidence>
<dbReference type="AlphaFoldDB" id="A0A2H3DIL9"/>
<organism evidence="2 3">
    <name type="scientific">Armillaria gallica</name>
    <name type="common">Bulbous honey fungus</name>
    <name type="synonym">Armillaria bulbosa</name>
    <dbReference type="NCBI Taxonomy" id="47427"/>
    <lineage>
        <taxon>Eukaryota</taxon>
        <taxon>Fungi</taxon>
        <taxon>Dikarya</taxon>
        <taxon>Basidiomycota</taxon>
        <taxon>Agaricomycotina</taxon>
        <taxon>Agaricomycetes</taxon>
        <taxon>Agaricomycetidae</taxon>
        <taxon>Agaricales</taxon>
        <taxon>Marasmiineae</taxon>
        <taxon>Physalacriaceae</taxon>
        <taxon>Armillaria</taxon>
    </lineage>
</organism>
<name>A0A2H3DIL9_ARMGA</name>
<keyword evidence="1" id="KW-1133">Transmembrane helix</keyword>
<feature type="transmembrane region" description="Helical" evidence="1">
    <location>
        <begin position="87"/>
        <end position="110"/>
    </location>
</feature>
<dbReference type="PANTHER" id="PTHR35041">
    <property type="entry name" value="MEDIATOR OF RNA POLYMERASE II TRANSCRIPTION SUBUNIT 1"/>
    <property type="match status" value="1"/>
</dbReference>
<accession>A0A2H3DIL9</accession>
<proteinExistence type="predicted"/>